<dbReference type="InterPro" id="IPR001647">
    <property type="entry name" value="HTH_TetR"/>
</dbReference>
<keyword evidence="7" id="KW-1185">Reference proteome</keyword>
<feature type="domain" description="HTH tetR-type" evidence="5">
    <location>
        <begin position="16"/>
        <end position="76"/>
    </location>
</feature>
<proteinExistence type="predicted"/>
<dbReference type="OrthoDB" id="9808476at2"/>
<dbReference type="SUPFAM" id="SSF46689">
    <property type="entry name" value="Homeodomain-like"/>
    <property type="match status" value="1"/>
</dbReference>
<gene>
    <name evidence="6" type="ORF">B9W14_07675</name>
</gene>
<dbReference type="Gene3D" id="1.10.10.60">
    <property type="entry name" value="Homeodomain-like"/>
    <property type="match status" value="1"/>
</dbReference>
<accession>A0A2U8DNZ4</accession>
<dbReference type="PRINTS" id="PR00455">
    <property type="entry name" value="HTHTETR"/>
</dbReference>
<dbReference type="InterPro" id="IPR009057">
    <property type="entry name" value="Homeodomain-like_sf"/>
</dbReference>
<organism evidence="6 7">
    <name type="scientific">Clostridium drakei</name>
    <dbReference type="NCBI Taxonomy" id="332101"/>
    <lineage>
        <taxon>Bacteria</taxon>
        <taxon>Bacillati</taxon>
        <taxon>Bacillota</taxon>
        <taxon>Clostridia</taxon>
        <taxon>Eubacteriales</taxon>
        <taxon>Clostridiaceae</taxon>
        <taxon>Clostridium</taxon>
    </lineage>
</organism>
<dbReference type="InterPro" id="IPR023772">
    <property type="entry name" value="DNA-bd_HTH_TetR-type_CS"/>
</dbReference>
<dbReference type="Gene3D" id="1.10.357.10">
    <property type="entry name" value="Tetracycline Repressor, domain 2"/>
    <property type="match status" value="1"/>
</dbReference>
<evidence type="ECO:0000313" key="6">
    <source>
        <dbReference type="EMBL" id="AWI04379.1"/>
    </source>
</evidence>
<dbReference type="PANTHER" id="PTHR47506">
    <property type="entry name" value="TRANSCRIPTIONAL REGULATORY PROTEIN"/>
    <property type="match status" value="1"/>
</dbReference>
<dbReference type="PROSITE" id="PS50977">
    <property type="entry name" value="HTH_TETR_2"/>
    <property type="match status" value="1"/>
</dbReference>
<dbReference type="KEGG" id="cdrk:B9W14_07675"/>
<dbReference type="EMBL" id="CP020953">
    <property type="protein sequence ID" value="AWI04379.1"/>
    <property type="molecule type" value="Genomic_DNA"/>
</dbReference>
<evidence type="ECO:0000256" key="1">
    <source>
        <dbReference type="ARBA" id="ARBA00023015"/>
    </source>
</evidence>
<dbReference type="GO" id="GO:0003677">
    <property type="term" value="F:DNA binding"/>
    <property type="evidence" value="ECO:0007669"/>
    <property type="project" value="UniProtKB-UniRule"/>
</dbReference>
<dbReference type="Pfam" id="PF00440">
    <property type="entry name" value="TetR_N"/>
    <property type="match status" value="1"/>
</dbReference>
<sequence length="202" mass="23705">MKMDRKIRIPRQKRSIEKKNKIIDAAYKIFNEKGYNNTTTVDIAKEAGIATGSVYAYFEDKKDIFIQALHKYSNIMQELVLNKFNQIPIEEDLLSVIKQVINILIESHDLSKNLHNEIMALSFLDEDIKNHFKNQHQQITIRIFQQLEERNIIINNQKEKMFLALNTADNLCHELLFFHNSGLNKEVAIDQCAYMIKCLLTY</sequence>
<evidence type="ECO:0000313" key="7">
    <source>
        <dbReference type="Proteomes" id="UP000244910"/>
    </source>
</evidence>
<dbReference type="PROSITE" id="PS01081">
    <property type="entry name" value="HTH_TETR_1"/>
    <property type="match status" value="1"/>
</dbReference>
<keyword evidence="2 4" id="KW-0238">DNA-binding</keyword>
<keyword evidence="3" id="KW-0804">Transcription</keyword>
<dbReference type="AlphaFoldDB" id="A0A2U8DNZ4"/>
<evidence type="ECO:0000256" key="4">
    <source>
        <dbReference type="PROSITE-ProRule" id="PRU00335"/>
    </source>
</evidence>
<protein>
    <recommendedName>
        <fullName evidence="5">HTH tetR-type domain-containing protein</fullName>
    </recommendedName>
</protein>
<evidence type="ECO:0000259" key="5">
    <source>
        <dbReference type="PROSITE" id="PS50977"/>
    </source>
</evidence>
<dbReference type="PANTHER" id="PTHR47506:SF1">
    <property type="entry name" value="HTH-TYPE TRANSCRIPTIONAL REGULATOR YJDC"/>
    <property type="match status" value="1"/>
</dbReference>
<dbReference type="Proteomes" id="UP000244910">
    <property type="component" value="Chromosome"/>
</dbReference>
<evidence type="ECO:0000256" key="3">
    <source>
        <dbReference type="ARBA" id="ARBA00023163"/>
    </source>
</evidence>
<reference evidence="7" key="1">
    <citation type="submission" date="2017-04" db="EMBL/GenBank/DDBJ databases">
        <authorList>
            <person name="Song Y."/>
            <person name="Cho B.-K."/>
        </authorList>
    </citation>
    <scope>NUCLEOTIDE SEQUENCE [LARGE SCALE GENOMIC DNA]</scope>
    <source>
        <strain evidence="7">SL1</strain>
    </source>
</reference>
<name>A0A2U8DNZ4_9CLOT</name>
<evidence type="ECO:0000256" key="2">
    <source>
        <dbReference type="ARBA" id="ARBA00023125"/>
    </source>
</evidence>
<keyword evidence="1" id="KW-0805">Transcription regulation</keyword>
<feature type="DNA-binding region" description="H-T-H motif" evidence="4">
    <location>
        <begin position="39"/>
        <end position="58"/>
    </location>
</feature>